<accession>A0A8J3PG21</accession>
<dbReference type="AlphaFoldDB" id="A0A8J3PG21"/>
<dbReference type="InterPro" id="IPR015797">
    <property type="entry name" value="NUDIX_hydrolase-like_dom_sf"/>
</dbReference>
<dbReference type="PROSITE" id="PS00893">
    <property type="entry name" value="NUDIX_BOX"/>
    <property type="match status" value="1"/>
</dbReference>
<dbReference type="GO" id="GO:0016787">
    <property type="term" value="F:hydrolase activity"/>
    <property type="evidence" value="ECO:0007669"/>
    <property type="project" value="UniProtKB-KW"/>
</dbReference>
<dbReference type="PANTHER" id="PTHR43046:SF16">
    <property type="entry name" value="ADP-RIBOSE PYROPHOSPHATASE YJHB-RELATED"/>
    <property type="match status" value="1"/>
</dbReference>
<keyword evidence="7" id="KW-1185">Reference proteome</keyword>
<protein>
    <recommendedName>
        <fullName evidence="5">Nudix hydrolase domain-containing protein</fullName>
    </recommendedName>
</protein>
<comment type="cofactor">
    <cofactor evidence="1">
        <name>Mg(2+)</name>
        <dbReference type="ChEBI" id="CHEBI:18420"/>
    </cofactor>
</comment>
<dbReference type="InterPro" id="IPR020476">
    <property type="entry name" value="Nudix_hydrolase"/>
</dbReference>
<evidence type="ECO:0000256" key="1">
    <source>
        <dbReference type="ARBA" id="ARBA00001946"/>
    </source>
</evidence>
<sequence>MGDATLFFLGARGVIRDEQGRVLLIKRTDNGYWAFPAGAMELGESMRDCAIRETFEETGLKAGSATLFAFLSGPQYTFTNIFGDTYQHISGSYLLTEVSGELTPDPDEAADAGWFALDDLPEPTSGAVRWTLDHLARFEETGQIYSD</sequence>
<organism evidence="6 7">
    <name type="scientific">Catellatospora methionotrophica</name>
    <dbReference type="NCBI Taxonomy" id="121620"/>
    <lineage>
        <taxon>Bacteria</taxon>
        <taxon>Bacillati</taxon>
        <taxon>Actinomycetota</taxon>
        <taxon>Actinomycetes</taxon>
        <taxon>Micromonosporales</taxon>
        <taxon>Micromonosporaceae</taxon>
        <taxon>Catellatospora</taxon>
    </lineage>
</organism>
<dbReference type="PANTHER" id="PTHR43046">
    <property type="entry name" value="GDP-MANNOSE MANNOSYL HYDROLASE"/>
    <property type="match status" value="1"/>
</dbReference>
<dbReference type="Proteomes" id="UP000660339">
    <property type="component" value="Unassembled WGS sequence"/>
</dbReference>
<keyword evidence="3 4" id="KW-0378">Hydrolase</keyword>
<dbReference type="Pfam" id="PF00293">
    <property type="entry name" value="NUDIX"/>
    <property type="match status" value="1"/>
</dbReference>
<evidence type="ECO:0000256" key="4">
    <source>
        <dbReference type="RuleBase" id="RU003476"/>
    </source>
</evidence>
<reference evidence="6" key="1">
    <citation type="submission" date="2021-01" db="EMBL/GenBank/DDBJ databases">
        <title>Whole genome shotgun sequence of Catellatospora methionotrophica NBRC 14553.</title>
        <authorList>
            <person name="Komaki H."/>
            <person name="Tamura T."/>
        </authorList>
    </citation>
    <scope>NUCLEOTIDE SEQUENCE</scope>
    <source>
        <strain evidence="6">NBRC 14553</strain>
    </source>
</reference>
<comment type="similarity">
    <text evidence="2 4">Belongs to the Nudix hydrolase family.</text>
</comment>
<evidence type="ECO:0000256" key="2">
    <source>
        <dbReference type="ARBA" id="ARBA00005582"/>
    </source>
</evidence>
<dbReference type="PRINTS" id="PR00502">
    <property type="entry name" value="NUDIXFAMILY"/>
</dbReference>
<proteinExistence type="inferred from homology"/>
<evidence type="ECO:0000313" key="7">
    <source>
        <dbReference type="Proteomes" id="UP000660339"/>
    </source>
</evidence>
<comment type="caution">
    <text evidence="6">The sequence shown here is derived from an EMBL/GenBank/DDBJ whole genome shotgun (WGS) entry which is preliminary data.</text>
</comment>
<dbReference type="SUPFAM" id="SSF55811">
    <property type="entry name" value="Nudix"/>
    <property type="match status" value="1"/>
</dbReference>
<dbReference type="InterPro" id="IPR020084">
    <property type="entry name" value="NUDIX_hydrolase_CS"/>
</dbReference>
<dbReference type="EMBL" id="BONJ01000008">
    <property type="protein sequence ID" value="GIG13826.1"/>
    <property type="molecule type" value="Genomic_DNA"/>
</dbReference>
<evidence type="ECO:0000259" key="5">
    <source>
        <dbReference type="PROSITE" id="PS51462"/>
    </source>
</evidence>
<name>A0A8J3PG21_9ACTN</name>
<evidence type="ECO:0000313" key="6">
    <source>
        <dbReference type="EMBL" id="GIG13826.1"/>
    </source>
</evidence>
<dbReference type="InterPro" id="IPR000086">
    <property type="entry name" value="NUDIX_hydrolase_dom"/>
</dbReference>
<gene>
    <name evidence="6" type="ORF">Cme02nite_21580</name>
</gene>
<dbReference type="Gene3D" id="3.90.79.10">
    <property type="entry name" value="Nucleoside Triphosphate Pyrophosphohydrolase"/>
    <property type="match status" value="1"/>
</dbReference>
<evidence type="ECO:0000256" key="3">
    <source>
        <dbReference type="ARBA" id="ARBA00022801"/>
    </source>
</evidence>
<dbReference type="PROSITE" id="PS51462">
    <property type="entry name" value="NUDIX"/>
    <property type="match status" value="1"/>
</dbReference>
<feature type="domain" description="Nudix hydrolase" evidence="5">
    <location>
        <begin position="6"/>
        <end position="140"/>
    </location>
</feature>